<dbReference type="PROSITE" id="PS50111">
    <property type="entry name" value="CHEMOTAXIS_TRANSDUC_2"/>
    <property type="match status" value="1"/>
</dbReference>
<dbReference type="PROSITE" id="PS50112">
    <property type="entry name" value="PAS"/>
    <property type="match status" value="1"/>
</dbReference>
<dbReference type="GO" id="GO:0016020">
    <property type="term" value="C:membrane"/>
    <property type="evidence" value="ECO:0007669"/>
    <property type="project" value="UniProtKB-SubCell"/>
</dbReference>
<evidence type="ECO:0000256" key="4">
    <source>
        <dbReference type="PROSITE-ProRule" id="PRU00284"/>
    </source>
</evidence>
<feature type="domain" description="HAMP" evidence="9">
    <location>
        <begin position="233"/>
        <end position="286"/>
    </location>
</feature>
<keyword evidence="2 4" id="KW-0807">Transducer</keyword>
<feature type="region of interest" description="Disordered" evidence="5">
    <location>
        <begin position="343"/>
        <end position="366"/>
    </location>
</feature>
<gene>
    <name evidence="10" type="ORF">C7389_10299</name>
</gene>
<dbReference type="GO" id="GO:0006935">
    <property type="term" value="P:chemotaxis"/>
    <property type="evidence" value="ECO:0007669"/>
    <property type="project" value="InterPro"/>
</dbReference>
<keyword evidence="11" id="KW-1185">Reference proteome</keyword>
<dbReference type="Pfam" id="PF00672">
    <property type="entry name" value="HAMP"/>
    <property type="match status" value="1"/>
</dbReference>
<evidence type="ECO:0000313" key="11">
    <source>
        <dbReference type="Proteomes" id="UP000295129"/>
    </source>
</evidence>
<evidence type="ECO:0000259" key="7">
    <source>
        <dbReference type="PROSITE" id="PS50111"/>
    </source>
</evidence>
<dbReference type="PROSITE" id="PS50885">
    <property type="entry name" value="HAMP"/>
    <property type="match status" value="1"/>
</dbReference>
<feature type="transmembrane region" description="Helical" evidence="6">
    <location>
        <begin position="206"/>
        <end position="227"/>
    </location>
</feature>
<dbReference type="NCBIfam" id="TIGR00229">
    <property type="entry name" value="sensory_box"/>
    <property type="match status" value="1"/>
</dbReference>
<evidence type="ECO:0000256" key="6">
    <source>
        <dbReference type="SAM" id="Phobius"/>
    </source>
</evidence>
<dbReference type="InterPro" id="IPR004090">
    <property type="entry name" value="Chemotax_Me-accpt_rcpt"/>
</dbReference>
<dbReference type="Gene3D" id="1.10.287.950">
    <property type="entry name" value="Methyl-accepting chemotaxis protein"/>
    <property type="match status" value="1"/>
</dbReference>
<dbReference type="InterPro" id="IPR001610">
    <property type="entry name" value="PAC"/>
</dbReference>
<dbReference type="InterPro" id="IPR003660">
    <property type="entry name" value="HAMP_dom"/>
</dbReference>
<dbReference type="EMBL" id="SNVV01000002">
    <property type="protein sequence ID" value="TDN56164.1"/>
    <property type="molecule type" value="Genomic_DNA"/>
</dbReference>
<dbReference type="CDD" id="cd00130">
    <property type="entry name" value="PAS"/>
    <property type="match status" value="1"/>
</dbReference>
<keyword evidence="6" id="KW-0472">Membrane</keyword>
<dbReference type="InterPro" id="IPR035965">
    <property type="entry name" value="PAS-like_dom_sf"/>
</dbReference>
<feature type="domain" description="Methyl-accepting transducer" evidence="7">
    <location>
        <begin position="291"/>
        <end position="527"/>
    </location>
</feature>
<comment type="subcellular location">
    <subcellularLocation>
        <location evidence="1">Membrane</location>
    </subcellularLocation>
</comment>
<evidence type="ECO:0000256" key="3">
    <source>
        <dbReference type="ARBA" id="ARBA00029447"/>
    </source>
</evidence>
<comment type="similarity">
    <text evidence="3">Belongs to the methyl-accepting chemotaxis (MCP) protein family.</text>
</comment>
<dbReference type="Pfam" id="PF08447">
    <property type="entry name" value="PAS_3"/>
    <property type="match status" value="1"/>
</dbReference>
<accession>A0A4R6EEI9</accession>
<keyword evidence="6" id="KW-0812">Transmembrane</keyword>
<dbReference type="Pfam" id="PF00015">
    <property type="entry name" value="MCPsignal"/>
    <property type="match status" value="1"/>
</dbReference>
<comment type="caution">
    <text evidence="10">The sequence shown here is derived from an EMBL/GenBank/DDBJ whole genome shotgun (WGS) entry which is preliminary data.</text>
</comment>
<dbReference type="AlphaFoldDB" id="A0A4R6EEI9"/>
<dbReference type="SMART" id="SM00091">
    <property type="entry name" value="PAS"/>
    <property type="match status" value="1"/>
</dbReference>
<evidence type="ECO:0000256" key="5">
    <source>
        <dbReference type="SAM" id="MobiDB-lite"/>
    </source>
</evidence>
<dbReference type="SUPFAM" id="SSF58104">
    <property type="entry name" value="Methyl-accepting chemotaxis protein (MCP) signaling domain"/>
    <property type="match status" value="1"/>
</dbReference>
<dbReference type="InterPro" id="IPR013655">
    <property type="entry name" value="PAS_fold_3"/>
</dbReference>
<feature type="compositionally biased region" description="Basic and acidic residues" evidence="5">
    <location>
        <begin position="343"/>
        <end position="357"/>
    </location>
</feature>
<dbReference type="PRINTS" id="PR00260">
    <property type="entry name" value="CHEMTRNSDUCR"/>
</dbReference>
<dbReference type="SMART" id="SM00086">
    <property type="entry name" value="PAC"/>
    <property type="match status" value="1"/>
</dbReference>
<evidence type="ECO:0000259" key="8">
    <source>
        <dbReference type="PROSITE" id="PS50112"/>
    </source>
</evidence>
<dbReference type="GO" id="GO:0007165">
    <property type="term" value="P:signal transduction"/>
    <property type="evidence" value="ECO:0007669"/>
    <property type="project" value="UniProtKB-KW"/>
</dbReference>
<dbReference type="Gene3D" id="3.30.450.20">
    <property type="entry name" value="PAS domain"/>
    <property type="match status" value="1"/>
</dbReference>
<dbReference type="PANTHER" id="PTHR32089">
    <property type="entry name" value="METHYL-ACCEPTING CHEMOTAXIS PROTEIN MCPB"/>
    <property type="match status" value="1"/>
</dbReference>
<sequence length="563" mass="60023">MRNNQPVTNVETPVPDGRFIYSRTDTQGQILEANDLFVELSGFSREELIGQPHSMVRHPDMPSEAFADLWRSLKAGQPWNGYVKNRRKDGGYYWVRAFASPVRENGQVVGYESVRRRADPAVVKKVDAAYRKLRAGGRGQRVENGRVVSGSILGSLGKMSLGARFLAGMLTILVLLLMAGTVAMLGLDEARDALGSAAGEAEANRIAAVATWLACLLVLVLAVMAYLQFGVVQRLVKDLKRFEDAVAATQRDGDLRRVVDVDRRDELGRVVDAFNAMMANVQAIMIKIRGAAGEVCRQSDSLAHTSEQVAHGATASSEAAFSTTAAVEQVTVAINEVAEHARTAAEAARESSSRADEGEGTAGRAAQEISRLAETTAATATTMEKLSRSSEDIGRIATVIREIAEQTNLLALNAAIEAARAGEQGRGFAVVADEVRKLAERTSQATSEISGILDALREETRRAVDGVRRGDDQVKSGVALAESARGALGSIRDATERCLLLVGDIANATNEQSAAATSISQNIENIAQMAEESAEAVASMADSSRALAGVSSALNEAISRVQI</sequence>
<dbReference type="SMART" id="SM00283">
    <property type="entry name" value="MA"/>
    <property type="match status" value="1"/>
</dbReference>
<keyword evidence="6" id="KW-1133">Transmembrane helix</keyword>
<evidence type="ECO:0000313" key="10">
    <source>
        <dbReference type="EMBL" id="TDN56164.1"/>
    </source>
</evidence>
<dbReference type="InterPro" id="IPR004089">
    <property type="entry name" value="MCPsignal_dom"/>
</dbReference>
<dbReference type="InterPro" id="IPR000014">
    <property type="entry name" value="PAS"/>
</dbReference>
<organism evidence="10 11">
    <name type="scientific">Azoarcus indigens</name>
    <dbReference type="NCBI Taxonomy" id="29545"/>
    <lineage>
        <taxon>Bacteria</taxon>
        <taxon>Pseudomonadati</taxon>
        <taxon>Pseudomonadota</taxon>
        <taxon>Betaproteobacteria</taxon>
        <taxon>Rhodocyclales</taxon>
        <taxon>Zoogloeaceae</taxon>
        <taxon>Azoarcus</taxon>
    </lineage>
</organism>
<proteinExistence type="inferred from homology"/>
<feature type="transmembrane region" description="Helical" evidence="6">
    <location>
        <begin position="165"/>
        <end position="186"/>
    </location>
</feature>
<dbReference type="PANTHER" id="PTHR32089:SF74">
    <property type="entry name" value="METHYL-ACCEPTING CHEMOTAXIS PROTEIN AER"/>
    <property type="match status" value="1"/>
</dbReference>
<dbReference type="FunFam" id="1.10.287.950:FF:000001">
    <property type="entry name" value="Methyl-accepting chemotaxis sensory transducer"/>
    <property type="match status" value="1"/>
</dbReference>
<dbReference type="CDD" id="cd11386">
    <property type="entry name" value="MCP_signal"/>
    <property type="match status" value="1"/>
</dbReference>
<dbReference type="GO" id="GO:0004888">
    <property type="term" value="F:transmembrane signaling receptor activity"/>
    <property type="evidence" value="ECO:0007669"/>
    <property type="project" value="InterPro"/>
</dbReference>
<evidence type="ECO:0000256" key="2">
    <source>
        <dbReference type="ARBA" id="ARBA00023224"/>
    </source>
</evidence>
<reference evidence="10 11" key="1">
    <citation type="submission" date="2019-03" db="EMBL/GenBank/DDBJ databases">
        <title>Genomic Encyclopedia of Type Strains, Phase IV (KMG-IV): sequencing the most valuable type-strain genomes for metagenomic binning, comparative biology and taxonomic classification.</title>
        <authorList>
            <person name="Goeker M."/>
        </authorList>
    </citation>
    <scope>NUCLEOTIDE SEQUENCE [LARGE SCALE GENOMIC DNA]</scope>
    <source>
        <strain evidence="10 11">DSM 12121</strain>
    </source>
</reference>
<evidence type="ECO:0000256" key="1">
    <source>
        <dbReference type="ARBA" id="ARBA00004370"/>
    </source>
</evidence>
<feature type="domain" description="PAS" evidence="8">
    <location>
        <begin position="25"/>
        <end position="76"/>
    </location>
</feature>
<dbReference type="Proteomes" id="UP000295129">
    <property type="component" value="Unassembled WGS sequence"/>
</dbReference>
<dbReference type="RefSeq" id="WP_133588379.1">
    <property type="nucleotide sequence ID" value="NZ_SNVV01000002.1"/>
</dbReference>
<dbReference type="OrthoDB" id="5298208at2"/>
<dbReference type="SUPFAM" id="SSF55785">
    <property type="entry name" value="PYP-like sensor domain (PAS domain)"/>
    <property type="match status" value="1"/>
</dbReference>
<evidence type="ECO:0000259" key="9">
    <source>
        <dbReference type="PROSITE" id="PS50885"/>
    </source>
</evidence>
<protein>
    <submittedName>
        <fullName evidence="10">Methyl-accepting chemotaxis sensory transducer with Pas/Pac sensor</fullName>
    </submittedName>
</protein>
<name>A0A4R6EEI9_9RHOO</name>
<dbReference type="SMART" id="SM00304">
    <property type="entry name" value="HAMP"/>
    <property type="match status" value="1"/>
</dbReference>